<comment type="caution">
    <text evidence="2">The sequence shown here is derived from an EMBL/GenBank/DDBJ whole genome shotgun (WGS) entry which is preliminary data.</text>
</comment>
<dbReference type="RefSeq" id="WP_285581676.1">
    <property type="nucleotide sequence ID" value="NZ_BSTK01000017.1"/>
</dbReference>
<dbReference type="Gene3D" id="2.130.10.10">
    <property type="entry name" value="YVTN repeat-like/Quinoprotein amine dehydrogenase"/>
    <property type="match status" value="1"/>
</dbReference>
<evidence type="ECO:0000259" key="1">
    <source>
        <dbReference type="Pfam" id="PF13360"/>
    </source>
</evidence>
<reference evidence="2" key="1">
    <citation type="submission" date="2023-03" db="EMBL/GenBank/DDBJ databases">
        <title>Actinoallomurus iriomotensis NBRC 103684.</title>
        <authorList>
            <person name="Ichikawa N."/>
            <person name="Sato H."/>
            <person name="Tonouchi N."/>
        </authorList>
    </citation>
    <scope>NUCLEOTIDE SEQUENCE</scope>
    <source>
        <strain evidence="2">NBRC 103684</strain>
    </source>
</reference>
<dbReference type="InterPro" id="IPR011047">
    <property type="entry name" value="Quinoprotein_ADH-like_sf"/>
</dbReference>
<proteinExistence type="predicted"/>
<dbReference type="Pfam" id="PF13360">
    <property type="entry name" value="PQQ_2"/>
    <property type="match status" value="1"/>
</dbReference>
<accession>A0A9W6SEA1</accession>
<gene>
    <name evidence="2" type="ORF">Airi02_085710</name>
</gene>
<keyword evidence="3" id="KW-1185">Reference proteome</keyword>
<feature type="domain" description="Pyrrolo-quinoline quinone repeat" evidence="1">
    <location>
        <begin position="87"/>
        <end position="193"/>
    </location>
</feature>
<evidence type="ECO:0000313" key="2">
    <source>
        <dbReference type="EMBL" id="GLY90642.1"/>
    </source>
</evidence>
<dbReference type="InterPro" id="IPR015943">
    <property type="entry name" value="WD40/YVTN_repeat-like_dom_sf"/>
</dbReference>
<name>A0A9W6SEA1_9ACTN</name>
<dbReference type="EMBL" id="BSTK01000017">
    <property type="protein sequence ID" value="GLY90642.1"/>
    <property type="molecule type" value="Genomic_DNA"/>
</dbReference>
<dbReference type="SUPFAM" id="SSF50998">
    <property type="entry name" value="Quinoprotein alcohol dehydrogenase-like"/>
    <property type="match status" value="1"/>
</dbReference>
<sequence length="424" mass="45809">MWSWRWSAAIVAVTATAVVVSAGAVWLREGTPYDLTPGKAAAPALAGDLPEKLRIAWTRGRLVAGLTDPRRVVVGDGVAVVPDEDHDVVEGVAVATGTTVWKLAFQKDHRLCAHGGDDMTVVLLYGDHSCDHLIALRVGTGRVRWKKTLPDEPYSDAEKSVTVANGRFFLRRSSAVEAYRLDTGVRIWHRDRQDLCPGSLEAAGSFVMLGWGHDCDPITGTTHFDELVAATNGQPLTGFPIQNAGEHTLLAADAERAVDLTHSSPDDSPGSEHVSILDATGREVSTTRIRDVISDAQTRGMIGNRRPTGIVSPTGMYIAVPTSGQYLYRTVALDHTDGKPRWVKPGVVLTAPNTGEVSLHLYHERGDGDSDWEVRIRAARTGAQLRLLRPVASDDVTGNTSQAPRQIGGWLVGYQFGLYYAIGP</sequence>
<dbReference type="AlphaFoldDB" id="A0A9W6SEA1"/>
<organism evidence="2 3">
    <name type="scientific">Actinoallomurus iriomotensis</name>
    <dbReference type="NCBI Taxonomy" id="478107"/>
    <lineage>
        <taxon>Bacteria</taxon>
        <taxon>Bacillati</taxon>
        <taxon>Actinomycetota</taxon>
        <taxon>Actinomycetes</taxon>
        <taxon>Streptosporangiales</taxon>
        <taxon>Thermomonosporaceae</taxon>
        <taxon>Actinoallomurus</taxon>
    </lineage>
</organism>
<protein>
    <recommendedName>
        <fullName evidence="1">Pyrrolo-quinoline quinone repeat domain-containing protein</fullName>
    </recommendedName>
</protein>
<dbReference type="Proteomes" id="UP001165074">
    <property type="component" value="Unassembled WGS sequence"/>
</dbReference>
<dbReference type="InterPro" id="IPR002372">
    <property type="entry name" value="PQQ_rpt_dom"/>
</dbReference>
<evidence type="ECO:0000313" key="3">
    <source>
        <dbReference type="Proteomes" id="UP001165074"/>
    </source>
</evidence>